<reference evidence="3" key="2">
    <citation type="submission" date="2011-02" db="EMBL/GenBank/DDBJ databases">
        <title>Genetic factors for stable replication of pLS32 in Bacillus subtilis.</title>
        <authorList>
            <person name="Itaya M."/>
        </authorList>
    </citation>
    <scope>NUCLEOTIDE SEQUENCE</scope>
    <source>
        <strain evidence="3">IAM 11631</strain>
        <plasmid evidence="3">pLS32</plasmid>
    </source>
</reference>
<dbReference type="Pfam" id="PF06605">
    <property type="entry name" value="Prophage_tail"/>
    <property type="match status" value="1"/>
</dbReference>
<accession>E9RJJ4</accession>
<dbReference type="Pfam" id="PF21311">
    <property type="entry name" value="Phage_RBD_prop"/>
    <property type="match status" value="1"/>
</dbReference>
<sequence length="776" mass="87461">MYTILDPDLKVCGILDLEGNLGCKFYNDLRSTKIADDQGKVWLDTLQLSVPYGFPQTDMMTSGYHLLVEGNDGYHYCYRIYNWQDEAVGPVHVKTVQAYNLAIWDFNHKIVPAKTFSNANSTDAFSYILQGTGWQIGTDNFFGGDKSLEIGSGNNAQYWLDQLISQYEVEVRAYVQVYNGQVVNKLIDIVPELGESNGRRLEYSHDLTGITRTGDDTQLYTLLHVYGGNDKNGNPTTISSVNGGKDYVVDDEANDLYNNGGPYLEGYITNDQILNPSGLLDWGKKQLANYNHPKYTYNVSVAHLDYEVSLGDHIRVVDYSMQPELTLSARVIQYDESKANPENTQVVIGEYVEIAVVTPAEIWALRAQASQAQQAAEEAKSYKVEYFTPDGTDFADGTSTKRIIIRVYSGMKEVTTSIDDSSYVWQKINPDGSHDLEWESSMVGVGNVITVGSEVAGSTIRCLVNGGISSPILFASEEDAAYFATLPLTNNSGDVNKRVAQYAQVDAINGNIYWSQEYSGPKKSQYGGWQSYNITRTSIDGTYKDQMWVIGGGHGSQFGIEHVGSDIYIWSAIIDTKRSTLNGTHYWGIARFKYIPNKVIQFGDSNLQFYMIGSSTKYHRINYDEKNQYIFASTGEVDFYVCKRSDIERDKWKPIYTMSGDDVGFDGKTQTFQSSALDFPYAYFCAGDVNGEDPRIMYCCDIRSKSLVYSINYTFDKGTINQIGEYDEPECISYYYDTDGKKWVIQGFSWGNEDTYETQRTNQLYRLNEHKRGEES</sequence>
<dbReference type="AlphaFoldDB" id="E9RJJ4"/>
<dbReference type="NCBIfam" id="TIGR01665">
    <property type="entry name" value="put_anti_recept"/>
    <property type="match status" value="1"/>
</dbReference>
<feature type="domain" description="P68 RBP/TagC-like beta-propeller" evidence="2">
    <location>
        <begin position="499"/>
        <end position="754"/>
    </location>
</feature>
<dbReference type="InterPro" id="IPR007119">
    <property type="entry name" value="Phage_tail_spike_N"/>
</dbReference>
<geneLocation type="plasmid" evidence="3">
    <name>pLS32</name>
</geneLocation>
<evidence type="ECO:0000259" key="2">
    <source>
        <dbReference type="Pfam" id="PF21311"/>
    </source>
</evidence>
<keyword evidence="3" id="KW-0614">Plasmid</keyword>
<name>E9RJJ4_BACNA</name>
<evidence type="ECO:0000313" key="3">
    <source>
        <dbReference type="EMBL" id="BAJ77089.1"/>
    </source>
</evidence>
<dbReference type="RefSeq" id="WP_013603359.1">
    <property type="nucleotide sequence ID" value="NC_015149.1"/>
</dbReference>
<dbReference type="InterPro" id="IPR010572">
    <property type="entry name" value="Tail_dom"/>
</dbReference>
<proteinExistence type="predicted"/>
<dbReference type="InterPro" id="IPR048799">
    <property type="entry name" value="P68_RBP_TagC-like_beta-prop"/>
</dbReference>
<dbReference type="EMBL" id="AB615353">
    <property type="protein sequence ID" value="BAJ77089.1"/>
    <property type="molecule type" value="Genomic_DNA"/>
</dbReference>
<evidence type="ECO:0000259" key="1">
    <source>
        <dbReference type="Pfam" id="PF06605"/>
    </source>
</evidence>
<reference evidence="3" key="1">
    <citation type="journal article" date="1997" name="Proc. Natl. Acad. Sci. U.S.A.">
        <title>Experimental surgery to create subgenomes of Bacillus subtilis 168.</title>
        <authorList>
            <person name="Itaya M."/>
            <person name="Tanaka T."/>
        </authorList>
    </citation>
    <scope>NUCLEOTIDE SEQUENCE</scope>
    <source>
        <strain evidence="3">IAM 11631</strain>
        <plasmid evidence="3">pLS32</plasmid>
    </source>
</reference>
<organism evidence="3">
    <name type="scientific">Bacillus subtilis subsp. natto</name>
    <dbReference type="NCBI Taxonomy" id="86029"/>
    <lineage>
        <taxon>Bacteria</taxon>
        <taxon>Bacillati</taxon>
        <taxon>Bacillota</taxon>
        <taxon>Bacilli</taxon>
        <taxon>Bacillales</taxon>
        <taxon>Bacillaceae</taxon>
        <taxon>Bacillus</taxon>
    </lineage>
</organism>
<feature type="domain" description="Tail spike" evidence="1">
    <location>
        <begin position="109"/>
        <end position="349"/>
    </location>
</feature>
<protein>
    <submittedName>
        <fullName evidence="3">Uncharacterized protein</fullName>
    </submittedName>
</protein>